<dbReference type="CDD" id="cd13597">
    <property type="entry name" value="PBP2_lipoprotein_Tp32"/>
    <property type="match status" value="1"/>
</dbReference>
<dbReference type="InterPro" id="IPR004872">
    <property type="entry name" value="Lipoprotein_NlpA"/>
</dbReference>
<reference evidence="7" key="1">
    <citation type="submission" date="2019-12" db="EMBL/GenBank/DDBJ databases">
        <authorList>
            <person name="Cremers G."/>
        </authorList>
    </citation>
    <scope>NUCLEOTIDE SEQUENCE</scope>
    <source>
        <strain evidence="7">Mbul2</strain>
    </source>
</reference>
<organism evidence="7">
    <name type="scientific">Methylobacterium bullatum</name>
    <dbReference type="NCBI Taxonomy" id="570505"/>
    <lineage>
        <taxon>Bacteria</taxon>
        <taxon>Pseudomonadati</taxon>
        <taxon>Pseudomonadota</taxon>
        <taxon>Alphaproteobacteria</taxon>
        <taxon>Hyphomicrobiales</taxon>
        <taxon>Methylobacteriaceae</taxon>
        <taxon>Methylobacterium</taxon>
    </lineage>
</organism>
<dbReference type="Pfam" id="PF03180">
    <property type="entry name" value="Lipoprotein_9"/>
    <property type="match status" value="1"/>
</dbReference>
<dbReference type="PANTHER" id="PTHR30429">
    <property type="entry name" value="D-METHIONINE-BINDING LIPOPROTEIN METQ"/>
    <property type="match status" value="1"/>
</dbReference>
<dbReference type="PANTHER" id="PTHR30429:SF0">
    <property type="entry name" value="METHIONINE-BINDING LIPOPROTEIN METQ"/>
    <property type="match status" value="1"/>
</dbReference>
<dbReference type="SUPFAM" id="SSF53850">
    <property type="entry name" value="Periplasmic binding protein-like II"/>
    <property type="match status" value="1"/>
</dbReference>
<keyword evidence="4" id="KW-0564">Palmitate</keyword>
<sequence length="279" mass="29586">MPLNRRALLGGTLPLLGGTLPLLGGTLALLTASTARAAAPLRVVASSVPHAEILTYVQDTLAPDLPLRIIEISGDIRPNRLVLDGDADANFFQHVPYLRSEEAELGVRFAVTASVHVEPLGLYSRRVRSFADLPKGATVALSNNVTNFSRGLKLLQENGLIRLRPGGDGTFATAGDIAENPKSFSFVEVAPPHLPRSLDDVALAVINGNYALESGLDPAKDSLGLERAEGNPYANVLVTTQGLAQDARIQTLSSLLQSAEVAGFIRERYRGAVIPVRGA</sequence>
<keyword evidence="3" id="KW-0472">Membrane</keyword>
<evidence type="ECO:0000256" key="1">
    <source>
        <dbReference type="ARBA" id="ARBA00004635"/>
    </source>
</evidence>
<evidence type="ECO:0000313" key="7">
    <source>
        <dbReference type="EMBL" id="CAA2144987.1"/>
    </source>
</evidence>
<comment type="subcellular location">
    <subcellularLocation>
        <location evidence="1">Membrane</location>
        <topology evidence="1">Lipid-anchor</topology>
    </subcellularLocation>
</comment>
<dbReference type="EMBL" id="LR743511">
    <property type="protein sequence ID" value="CAA2144987.1"/>
    <property type="molecule type" value="Genomic_DNA"/>
</dbReference>
<evidence type="ECO:0000256" key="4">
    <source>
        <dbReference type="ARBA" id="ARBA00023139"/>
    </source>
</evidence>
<name>A0A679KA73_9HYPH</name>
<evidence type="ECO:0000256" key="2">
    <source>
        <dbReference type="ARBA" id="ARBA00022729"/>
    </source>
</evidence>
<dbReference type="AlphaFoldDB" id="A0A679KA73"/>
<keyword evidence="2" id="KW-0732">Signal</keyword>
<keyword evidence="5 6" id="KW-0449">Lipoprotein</keyword>
<evidence type="ECO:0000256" key="3">
    <source>
        <dbReference type="ARBA" id="ARBA00023136"/>
    </source>
</evidence>
<dbReference type="PIRSF" id="PIRSF002854">
    <property type="entry name" value="MetQ"/>
    <property type="match status" value="1"/>
</dbReference>
<evidence type="ECO:0000256" key="5">
    <source>
        <dbReference type="ARBA" id="ARBA00023288"/>
    </source>
</evidence>
<protein>
    <recommendedName>
        <fullName evidence="6">Lipoprotein</fullName>
    </recommendedName>
</protein>
<gene>
    <name evidence="7" type="primary">metQ_2</name>
    <name evidence="7" type="ORF">MBLL_04107</name>
</gene>
<accession>A0A679KA73</accession>
<comment type="similarity">
    <text evidence="6">Belongs to the nlpA lipoprotein family.</text>
</comment>
<dbReference type="Gene3D" id="3.40.190.10">
    <property type="entry name" value="Periplasmic binding protein-like II"/>
    <property type="match status" value="2"/>
</dbReference>
<proteinExistence type="inferred from homology"/>
<dbReference type="GO" id="GO:0016020">
    <property type="term" value="C:membrane"/>
    <property type="evidence" value="ECO:0007669"/>
    <property type="project" value="UniProtKB-SubCell"/>
</dbReference>
<evidence type="ECO:0000256" key="6">
    <source>
        <dbReference type="PIRNR" id="PIRNR002854"/>
    </source>
</evidence>
<dbReference type="RefSeq" id="WP_339163387.1">
    <property type="nucleotide sequence ID" value="NZ_LR743511.1"/>
</dbReference>